<dbReference type="PANTHER" id="PTHR15858:SF0">
    <property type="entry name" value="IMMEDIATE EARLY RESPONSE 3-INTERACTING PROTEIN 1"/>
    <property type="match status" value="1"/>
</dbReference>
<evidence type="ECO:0000256" key="8">
    <source>
        <dbReference type="SAM" id="Phobius"/>
    </source>
</evidence>
<feature type="transmembrane region" description="Helical" evidence="8">
    <location>
        <begin position="6"/>
        <end position="22"/>
    </location>
</feature>
<dbReference type="PANTHER" id="PTHR15858">
    <property type="entry name" value="IMMEDIATE EARLY RESPONSE 3-INTERACTING PROTEIN 1"/>
    <property type="match status" value="1"/>
</dbReference>
<evidence type="ECO:0000313" key="10">
    <source>
        <dbReference type="Proteomes" id="UP000268162"/>
    </source>
</evidence>
<dbReference type="GO" id="GO:0030134">
    <property type="term" value="C:COPII-coated ER to Golgi transport vesicle"/>
    <property type="evidence" value="ECO:0007669"/>
    <property type="project" value="TreeGrafter"/>
</dbReference>
<organism evidence="9 10">
    <name type="scientific">Dimargaris cristalligena</name>
    <dbReference type="NCBI Taxonomy" id="215637"/>
    <lineage>
        <taxon>Eukaryota</taxon>
        <taxon>Fungi</taxon>
        <taxon>Fungi incertae sedis</taxon>
        <taxon>Zoopagomycota</taxon>
        <taxon>Kickxellomycotina</taxon>
        <taxon>Dimargaritomycetes</taxon>
        <taxon>Dimargaritales</taxon>
        <taxon>Dimargaritaceae</taxon>
        <taxon>Dimargaris</taxon>
    </lineage>
</organism>
<dbReference type="Proteomes" id="UP000268162">
    <property type="component" value="Unassembled WGS sequence"/>
</dbReference>
<dbReference type="GO" id="GO:0000139">
    <property type="term" value="C:Golgi membrane"/>
    <property type="evidence" value="ECO:0007669"/>
    <property type="project" value="TreeGrafter"/>
</dbReference>
<protein>
    <submittedName>
        <fullName evidence="9">Yos1-like protein</fullName>
    </submittedName>
</protein>
<dbReference type="InterPro" id="IPR013880">
    <property type="entry name" value="Yos1"/>
</dbReference>
<keyword evidence="10" id="KW-1185">Reference proteome</keyword>
<evidence type="ECO:0000256" key="3">
    <source>
        <dbReference type="ARBA" id="ARBA00022692"/>
    </source>
</evidence>
<gene>
    <name evidence="9" type="ORF">BJ085DRAFT_37479</name>
</gene>
<evidence type="ECO:0000256" key="6">
    <source>
        <dbReference type="ARBA" id="ARBA00023136"/>
    </source>
</evidence>
<dbReference type="Pfam" id="PF08571">
    <property type="entry name" value="Yos1"/>
    <property type="match status" value="1"/>
</dbReference>
<dbReference type="GO" id="GO:0015031">
    <property type="term" value="P:protein transport"/>
    <property type="evidence" value="ECO:0007669"/>
    <property type="project" value="UniProtKB-KW"/>
</dbReference>
<dbReference type="GO" id="GO:0006888">
    <property type="term" value="P:endoplasmic reticulum to Golgi vesicle-mediated transport"/>
    <property type="evidence" value="ECO:0007669"/>
    <property type="project" value="TreeGrafter"/>
</dbReference>
<evidence type="ECO:0000256" key="1">
    <source>
        <dbReference type="ARBA" id="ARBA00004370"/>
    </source>
</evidence>
<evidence type="ECO:0000256" key="5">
    <source>
        <dbReference type="ARBA" id="ARBA00022989"/>
    </source>
</evidence>
<evidence type="ECO:0000256" key="7">
    <source>
        <dbReference type="ARBA" id="ARBA00024203"/>
    </source>
</evidence>
<keyword evidence="6 8" id="KW-0472">Membrane</keyword>
<evidence type="ECO:0000256" key="2">
    <source>
        <dbReference type="ARBA" id="ARBA00022448"/>
    </source>
</evidence>
<feature type="transmembrane region" description="Helical" evidence="8">
    <location>
        <begin position="60"/>
        <end position="79"/>
    </location>
</feature>
<keyword evidence="5 8" id="KW-1133">Transmembrane helix</keyword>
<accession>A0A4Q0A2T8</accession>
<comment type="similarity">
    <text evidence="7">Belongs to the YOS1 family.</text>
</comment>
<sequence length="81" mass="9267">MFALGTLFYLGLMLLNAVAVLHEQRFLSKIGWSIEQLSGFHDANQEVKLRIIHLISAIRMLLRIPLIFVNSMVIIYEIILG</sequence>
<keyword evidence="3 8" id="KW-0812">Transmembrane</keyword>
<keyword evidence="4" id="KW-0653">Protein transport</keyword>
<dbReference type="GO" id="GO:0005789">
    <property type="term" value="C:endoplasmic reticulum membrane"/>
    <property type="evidence" value="ECO:0007669"/>
    <property type="project" value="TreeGrafter"/>
</dbReference>
<evidence type="ECO:0000256" key="4">
    <source>
        <dbReference type="ARBA" id="ARBA00022927"/>
    </source>
</evidence>
<proteinExistence type="inferred from homology"/>
<reference evidence="10" key="1">
    <citation type="journal article" date="2018" name="Nat. Microbiol.">
        <title>Leveraging single-cell genomics to expand the fungal tree of life.</title>
        <authorList>
            <person name="Ahrendt S.R."/>
            <person name="Quandt C.A."/>
            <person name="Ciobanu D."/>
            <person name="Clum A."/>
            <person name="Salamov A."/>
            <person name="Andreopoulos B."/>
            <person name="Cheng J.F."/>
            <person name="Woyke T."/>
            <person name="Pelin A."/>
            <person name="Henrissat B."/>
            <person name="Reynolds N.K."/>
            <person name="Benny G.L."/>
            <person name="Smith M.E."/>
            <person name="James T.Y."/>
            <person name="Grigoriev I.V."/>
        </authorList>
    </citation>
    <scope>NUCLEOTIDE SEQUENCE [LARGE SCALE GENOMIC DNA]</scope>
    <source>
        <strain evidence="10">RSA 468</strain>
    </source>
</reference>
<keyword evidence="2" id="KW-0813">Transport</keyword>
<dbReference type="STRING" id="215637.A0A4Q0A2T8"/>
<evidence type="ECO:0000313" key="9">
    <source>
        <dbReference type="EMBL" id="RKP40435.1"/>
    </source>
</evidence>
<comment type="subcellular location">
    <subcellularLocation>
        <location evidence="1">Membrane</location>
    </subcellularLocation>
</comment>
<name>A0A4Q0A2T8_9FUNG</name>
<dbReference type="AlphaFoldDB" id="A0A4Q0A2T8"/>
<dbReference type="EMBL" id="ML002209">
    <property type="protein sequence ID" value="RKP40435.1"/>
    <property type="molecule type" value="Genomic_DNA"/>
</dbReference>